<feature type="domain" description="HTH lysR-type" evidence="5">
    <location>
        <begin position="2"/>
        <end position="59"/>
    </location>
</feature>
<evidence type="ECO:0000256" key="4">
    <source>
        <dbReference type="ARBA" id="ARBA00023163"/>
    </source>
</evidence>
<dbReference type="EMBL" id="CP032703">
    <property type="protein sequence ID" value="QDY44129.1"/>
    <property type="molecule type" value="Genomic_DNA"/>
</dbReference>
<dbReference type="InterPro" id="IPR036388">
    <property type="entry name" value="WH-like_DNA-bd_sf"/>
</dbReference>
<evidence type="ECO:0000313" key="7">
    <source>
        <dbReference type="Proteomes" id="UP000319411"/>
    </source>
</evidence>
<dbReference type="Pfam" id="PF00126">
    <property type="entry name" value="HTH_1"/>
    <property type="match status" value="1"/>
</dbReference>
<evidence type="ECO:0000256" key="3">
    <source>
        <dbReference type="ARBA" id="ARBA00023125"/>
    </source>
</evidence>
<dbReference type="Gene3D" id="3.40.190.290">
    <property type="match status" value="1"/>
</dbReference>
<dbReference type="PROSITE" id="PS50931">
    <property type="entry name" value="HTH_LYSR"/>
    <property type="match status" value="1"/>
</dbReference>
<dbReference type="RefSeq" id="WP_145891457.1">
    <property type="nucleotide sequence ID" value="NZ_CP032703.1"/>
</dbReference>
<keyword evidence="7" id="KW-1185">Reference proteome</keyword>
<dbReference type="SUPFAM" id="SSF53850">
    <property type="entry name" value="Periplasmic binding protein-like II"/>
    <property type="match status" value="1"/>
</dbReference>
<dbReference type="InterPro" id="IPR058163">
    <property type="entry name" value="LysR-type_TF_proteobact-type"/>
</dbReference>
<evidence type="ECO:0000259" key="5">
    <source>
        <dbReference type="PROSITE" id="PS50931"/>
    </source>
</evidence>
<dbReference type="SUPFAM" id="SSF46785">
    <property type="entry name" value="Winged helix' DNA-binding domain"/>
    <property type="match status" value="1"/>
</dbReference>
<dbReference type="InterPro" id="IPR036390">
    <property type="entry name" value="WH_DNA-bd_sf"/>
</dbReference>
<keyword evidence="6" id="KW-0614">Plasmid</keyword>
<dbReference type="PANTHER" id="PTHR30537:SF21">
    <property type="entry name" value="HTH-TYPE TRANSCRIPTIONAL REGULATOR SINR-RELATED"/>
    <property type="match status" value="1"/>
</dbReference>
<name>A0A518XIY5_9GAMM</name>
<organism evidence="6 7">
    <name type="scientific">Candidatus Pantoea soli</name>
    <dbReference type="NCBI Taxonomy" id="3098669"/>
    <lineage>
        <taxon>Bacteria</taxon>
        <taxon>Pseudomonadati</taxon>
        <taxon>Pseudomonadota</taxon>
        <taxon>Gammaproteobacteria</taxon>
        <taxon>Enterobacterales</taxon>
        <taxon>Erwiniaceae</taxon>
        <taxon>Pantoea</taxon>
    </lineage>
</organism>
<sequence>MIRLEDVTLFVRAAALGSFSRAAREADILPGQVSAAVNRLERDLNKRLFARSTRSLRLTAEGETWLPYAQEMLNILHAGTERLQGSEDEIQGELKIALPSDIGRNVLLPVITAFCQKHPKISLRIFISDNISDVFRDPVDIAIRYGALTDSSYVALPLAEDNRRVLAASPAYLQQHGRPQRLDDLLAHHCLLYTLHGHAYDKWSFPENGVKRQLTVSSRMLCDDADLAHRWAVAGMGITYKSWIDVSADVLAGRLEILLPQHPGEATPLNLICPHRKQFSPAIRELHAQLREHLTAITALLRTHPACVPASLPAEPANQSA</sequence>
<dbReference type="GO" id="GO:0043565">
    <property type="term" value="F:sequence-specific DNA binding"/>
    <property type="evidence" value="ECO:0007669"/>
    <property type="project" value="TreeGrafter"/>
</dbReference>
<dbReference type="GO" id="GO:0003700">
    <property type="term" value="F:DNA-binding transcription factor activity"/>
    <property type="evidence" value="ECO:0007669"/>
    <property type="project" value="InterPro"/>
</dbReference>
<dbReference type="PANTHER" id="PTHR30537">
    <property type="entry name" value="HTH-TYPE TRANSCRIPTIONAL REGULATOR"/>
    <property type="match status" value="1"/>
</dbReference>
<keyword evidence="3" id="KW-0238">DNA-binding</keyword>
<dbReference type="GO" id="GO:0006351">
    <property type="term" value="P:DNA-templated transcription"/>
    <property type="evidence" value="ECO:0007669"/>
    <property type="project" value="TreeGrafter"/>
</dbReference>
<dbReference type="Gene3D" id="1.10.10.10">
    <property type="entry name" value="Winged helix-like DNA-binding domain superfamily/Winged helix DNA-binding domain"/>
    <property type="match status" value="1"/>
</dbReference>
<dbReference type="CDD" id="cd08422">
    <property type="entry name" value="PBP2_CrgA_like"/>
    <property type="match status" value="1"/>
</dbReference>
<gene>
    <name evidence="6" type="ORF">D8B20_19660</name>
</gene>
<keyword evidence="2" id="KW-0805">Transcription regulation</keyword>
<protein>
    <submittedName>
        <fullName evidence="6">LysR family transcriptional regulator</fullName>
    </submittedName>
</protein>
<dbReference type="FunFam" id="3.40.190.290:FF:000001">
    <property type="entry name" value="Transcriptional regulator, LysR family"/>
    <property type="match status" value="1"/>
</dbReference>
<dbReference type="OrthoDB" id="9786526at2"/>
<dbReference type="Proteomes" id="UP000319411">
    <property type="component" value="Plasmid unnamed1"/>
</dbReference>
<dbReference type="Pfam" id="PF03466">
    <property type="entry name" value="LysR_substrate"/>
    <property type="match status" value="1"/>
</dbReference>
<reference evidence="6 7" key="1">
    <citation type="submission" date="2018-10" db="EMBL/GenBank/DDBJ databases">
        <title>Genome Sequencing of Pantoea dispersa DSM 32899.</title>
        <authorList>
            <person name="Nawrath M."/>
            <person name="Ottenheim C."/>
            <person name="Wilm A."/>
            <person name="Zimmermann W."/>
            <person name="Wu J.C."/>
        </authorList>
    </citation>
    <scope>NUCLEOTIDE SEQUENCE [LARGE SCALE GENOMIC DNA]</scope>
    <source>
        <strain evidence="6 7">DSM 32899</strain>
        <plasmid evidence="6 7">unnamed1</plasmid>
    </source>
</reference>
<keyword evidence="4" id="KW-0804">Transcription</keyword>
<dbReference type="AlphaFoldDB" id="A0A518XIY5"/>
<evidence type="ECO:0000256" key="1">
    <source>
        <dbReference type="ARBA" id="ARBA00009437"/>
    </source>
</evidence>
<evidence type="ECO:0000256" key="2">
    <source>
        <dbReference type="ARBA" id="ARBA00023015"/>
    </source>
</evidence>
<proteinExistence type="inferred from homology"/>
<evidence type="ECO:0000313" key="6">
    <source>
        <dbReference type="EMBL" id="QDY44129.1"/>
    </source>
</evidence>
<geneLocation type="plasmid" evidence="6 7">
    <name>unnamed1</name>
</geneLocation>
<comment type="similarity">
    <text evidence="1">Belongs to the LysR transcriptional regulatory family.</text>
</comment>
<dbReference type="KEGG" id="pdis:D8B20_19660"/>
<accession>A0A518XIY5</accession>
<dbReference type="InterPro" id="IPR005119">
    <property type="entry name" value="LysR_subst-bd"/>
</dbReference>
<dbReference type="InterPro" id="IPR000847">
    <property type="entry name" value="LysR_HTH_N"/>
</dbReference>